<dbReference type="GO" id="GO:0008270">
    <property type="term" value="F:zinc ion binding"/>
    <property type="evidence" value="ECO:0007669"/>
    <property type="project" value="UniProtKB-KW"/>
</dbReference>
<evidence type="ECO:0000313" key="32">
    <source>
        <dbReference type="Proteomes" id="UP000076154"/>
    </source>
</evidence>
<evidence type="ECO:0000256" key="5">
    <source>
        <dbReference type="ARBA" id="ARBA00022670"/>
    </source>
</evidence>
<keyword evidence="6" id="KW-0548">Nucleotidyltransferase</keyword>
<keyword evidence="18" id="KW-0239">DNA-directed DNA polymerase</keyword>
<feature type="compositionally biased region" description="Acidic residues" evidence="27">
    <location>
        <begin position="415"/>
        <end position="425"/>
    </location>
</feature>
<dbReference type="Proteomes" id="UP000076154">
    <property type="component" value="Unassembled WGS sequence"/>
</dbReference>
<dbReference type="InterPro" id="IPR054722">
    <property type="entry name" value="PolX-like_BBD"/>
</dbReference>
<evidence type="ECO:0000256" key="12">
    <source>
        <dbReference type="ARBA" id="ARBA00022801"/>
    </source>
</evidence>
<feature type="region of interest" description="Disordered" evidence="27">
    <location>
        <begin position="344"/>
        <end position="377"/>
    </location>
</feature>
<evidence type="ECO:0000256" key="13">
    <source>
        <dbReference type="ARBA" id="ARBA00022840"/>
    </source>
</evidence>
<reference evidence="31" key="1">
    <citation type="submission" date="2018-04" db="EMBL/GenBank/DDBJ databases">
        <title>Whole genome sequencing of Hypsizygus marmoreus.</title>
        <authorList>
            <person name="Choi I.-G."/>
            <person name="Min B."/>
            <person name="Kim J.-G."/>
            <person name="Kim S."/>
            <person name="Oh Y.-L."/>
            <person name="Kong W.-S."/>
            <person name="Park H."/>
            <person name="Jeong J."/>
            <person name="Song E.-S."/>
        </authorList>
    </citation>
    <scope>NUCLEOTIDE SEQUENCE [LARGE SCALE GENOMIC DNA]</scope>
    <source>
        <strain evidence="31">51987-8</strain>
    </source>
</reference>
<keyword evidence="22" id="KW-0511">Multifunctional enzyme</keyword>
<dbReference type="InterPro" id="IPR036397">
    <property type="entry name" value="RNaseH_sf"/>
</dbReference>
<evidence type="ECO:0000256" key="24">
    <source>
        <dbReference type="ARBA" id="ARBA00049244"/>
    </source>
</evidence>
<evidence type="ECO:0000256" key="21">
    <source>
        <dbReference type="ARBA" id="ARBA00023172"/>
    </source>
</evidence>
<evidence type="ECO:0000313" key="31">
    <source>
        <dbReference type="EMBL" id="RDB21868.1"/>
    </source>
</evidence>
<evidence type="ECO:0000256" key="3">
    <source>
        <dbReference type="ARBA" id="ARBA00022612"/>
    </source>
</evidence>
<evidence type="ECO:0000256" key="27">
    <source>
        <dbReference type="SAM" id="MobiDB-lite"/>
    </source>
</evidence>
<keyword evidence="5" id="KW-0645">Protease</keyword>
<protein>
    <submittedName>
        <fullName evidence="31">Retrovirus-related Pol polyprotein from transposon TNT 1-94</fullName>
    </submittedName>
</protein>
<evidence type="ECO:0000256" key="26">
    <source>
        <dbReference type="PROSITE-ProRule" id="PRU00433"/>
    </source>
</evidence>
<feature type="domain" description="CCHC-type" evidence="28">
    <location>
        <begin position="261"/>
        <end position="274"/>
    </location>
</feature>
<evidence type="ECO:0000256" key="9">
    <source>
        <dbReference type="ARBA" id="ARBA00022741"/>
    </source>
</evidence>
<keyword evidence="15" id="KW-0694">RNA-binding</keyword>
<feature type="region of interest" description="Disordered" evidence="27">
    <location>
        <begin position="235"/>
        <end position="255"/>
    </location>
</feature>
<dbReference type="CDD" id="cd09272">
    <property type="entry name" value="RNase_HI_RT_Ty1"/>
    <property type="match status" value="1"/>
</dbReference>
<dbReference type="SMART" id="SM00343">
    <property type="entry name" value="ZnF_C2HC"/>
    <property type="match status" value="1"/>
</dbReference>
<dbReference type="GO" id="GO:0032196">
    <property type="term" value="P:transposition"/>
    <property type="evidence" value="ECO:0007669"/>
    <property type="project" value="UniProtKB-KW"/>
</dbReference>
<gene>
    <name evidence="31" type="primary">POLX_10</name>
    <name evidence="31" type="ORF">Hypma_011156</name>
</gene>
<dbReference type="GO" id="GO:0006397">
    <property type="term" value="P:mRNA processing"/>
    <property type="evidence" value="ECO:0007669"/>
    <property type="project" value="UniProtKB-KW"/>
</dbReference>
<feature type="domain" description="Cytochrome c" evidence="30">
    <location>
        <begin position="240"/>
        <end position="360"/>
    </location>
</feature>
<comment type="catalytic activity">
    <reaction evidence="24">
        <text>DNA(n) + a 2'-deoxyribonucleoside 5'-triphosphate = DNA(n+1) + diphosphate</text>
        <dbReference type="Rhea" id="RHEA:22508"/>
        <dbReference type="Rhea" id="RHEA-COMP:17339"/>
        <dbReference type="Rhea" id="RHEA-COMP:17340"/>
        <dbReference type="ChEBI" id="CHEBI:33019"/>
        <dbReference type="ChEBI" id="CHEBI:61560"/>
        <dbReference type="ChEBI" id="CHEBI:173112"/>
        <dbReference type="EC" id="2.7.7.7"/>
    </reaction>
</comment>
<keyword evidence="17" id="KW-0695">RNA-directed DNA polymerase</keyword>
<keyword evidence="10" id="KW-0064">Aspartyl protease</keyword>
<dbReference type="InterPro" id="IPR043502">
    <property type="entry name" value="DNA/RNA_pol_sf"/>
</dbReference>
<dbReference type="SUPFAM" id="SSF56672">
    <property type="entry name" value="DNA/RNA polymerases"/>
    <property type="match status" value="1"/>
</dbReference>
<dbReference type="PROSITE" id="PS50994">
    <property type="entry name" value="INTEGRASE"/>
    <property type="match status" value="1"/>
</dbReference>
<feature type="domain" description="Integrase catalytic" evidence="29">
    <location>
        <begin position="692"/>
        <end position="865"/>
    </location>
</feature>
<keyword evidence="4" id="KW-0507">mRNA processing</keyword>
<keyword evidence="21" id="KW-0233">DNA recombination</keyword>
<keyword evidence="13" id="KW-0067">ATP-binding</keyword>
<evidence type="ECO:0000256" key="14">
    <source>
        <dbReference type="ARBA" id="ARBA00022842"/>
    </source>
</evidence>
<evidence type="ECO:0000256" key="20">
    <source>
        <dbReference type="ARBA" id="ARBA00023113"/>
    </source>
</evidence>
<evidence type="ECO:0000256" key="4">
    <source>
        <dbReference type="ARBA" id="ARBA00022664"/>
    </source>
</evidence>
<dbReference type="GO" id="GO:0015074">
    <property type="term" value="P:DNA integration"/>
    <property type="evidence" value="ECO:0007669"/>
    <property type="project" value="UniProtKB-KW"/>
</dbReference>
<dbReference type="GO" id="GO:0009055">
    <property type="term" value="F:electron transfer activity"/>
    <property type="evidence" value="ECO:0007669"/>
    <property type="project" value="InterPro"/>
</dbReference>
<name>A0A369JJ40_HYPMA</name>
<feature type="region of interest" description="Disordered" evidence="27">
    <location>
        <begin position="389"/>
        <end position="460"/>
    </location>
</feature>
<dbReference type="GO" id="GO:0003964">
    <property type="term" value="F:RNA-directed DNA polymerase activity"/>
    <property type="evidence" value="ECO:0007669"/>
    <property type="project" value="UniProtKB-KW"/>
</dbReference>
<dbReference type="GO" id="GO:0004519">
    <property type="term" value="F:endonuclease activity"/>
    <property type="evidence" value="ECO:0007669"/>
    <property type="project" value="UniProtKB-KW"/>
</dbReference>
<evidence type="ECO:0000256" key="10">
    <source>
        <dbReference type="ARBA" id="ARBA00022750"/>
    </source>
</evidence>
<dbReference type="InterPro" id="IPR057670">
    <property type="entry name" value="SH3_retrovirus"/>
</dbReference>
<feature type="compositionally biased region" description="Basic and acidic residues" evidence="27">
    <location>
        <begin position="281"/>
        <end position="297"/>
    </location>
</feature>
<dbReference type="GO" id="GO:0003887">
    <property type="term" value="F:DNA-directed DNA polymerase activity"/>
    <property type="evidence" value="ECO:0007669"/>
    <property type="project" value="UniProtKB-KW"/>
</dbReference>
<dbReference type="GO" id="GO:0006508">
    <property type="term" value="P:proteolysis"/>
    <property type="evidence" value="ECO:0007669"/>
    <property type="project" value="UniProtKB-KW"/>
</dbReference>
<keyword evidence="25" id="KW-0862">Zinc</keyword>
<dbReference type="Pfam" id="PF25597">
    <property type="entry name" value="SH3_retrovirus"/>
    <property type="match status" value="1"/>
</dbReference>
<keyword evidence="9" id="KW-0547">Nucleotide-binding</keyword>
<keyword evidence="8 26" id="KW-0479">Metal-binding</keyword>
<evidence type="ECO:0000256" key="17">
    <source>
        <dbReference type="ARBA" id="ARBA00022918"/>
    </source>
</evidence>
<dbReference type="Gene3D" id="4.10.60.10">
    <property type="entry name" value="Zinc finger, CCHC-type"/>
    <property type="match status" value="1"/>
</dbReference>
<dbReference type="InterPro" id="IPR001878">
    <property type="entry name" value="Znf_CCHC"/>
</dbReference>
<keyword evidence="32" id="KW-1185">Reference proteome</keyword>
<dbReference type="PROSITE" id="PS51007">
    <property type="entry name" value="CYTC"/>
    <property type="match status" value="1"/>
</dbReference>
<dbReference type="PROSITE" id="PS50158">
    <property type="entry name" value="ZF_CCHC"/>
    <property type="match status" value="1"/>
</dbReference>
<dbReference type="PANTHER" id="PTHR42648">
    <property type="entry name" value="TRANSPOSASE, PUTATIVE-RELATED"/>
    <property type="match status" value="1"/>
</dbReference>
<dbReference type="Gene3D" id="3.30.420.10">
    <property type="entry name" value="Ribonuclease H-like superfamily/Ribonuclease H"/>
    <property type="match status" value="1"/>
</dbReference>
<dbReference type="GO" id="GO:0020037">
    <property type="term" value="F:heme binding"/>
    <property type="evidence" value="ECO:0007669"/>
    <property type="project" value="InterPro"/>
</dbReference>
<evidence type="ECO:0000256" key="22">
    <source>
        <dbReference type="ARBA" id="ARBA00023268"/>
    </source>
</evidence>
<evidence type="ECO:0000256" key="23">
    <source>
        <dbReference type="ARBA" id="ARBA00048173"/>
    </source>
</evidence>
<keyword evidence="11" id="KW-0255">Endonuclease</keyword>
<comment type="catalytic activity">
    <reaction evidence="23">
        <text>DNA(n) + a 2'-deoxyribonucleoside 5'-triphosphate = DNA(n+1) + diphosphate</text>
        <dbReference type="Rhea" id="RHEA:22508"/>
        <dbReference type="Rhea" id="RHEA-COMP:17339"/>
        <dbReference type="Rhea" id="RHEA-COMP:17340"/>
        <dbReference type="ChEBI" id="CHEBI:33019"/>
        <dbReference type="ChEBI" id="CHEBI:61560"/>
        <dbReference type="ChEBI" id="CHEBI:173112"/>
        <dbReference type="EC" id="2.7.7.49"/>
    </reaction>
</comment>
<accession>A0A369JJ40</accession>
<feature type="compositionally biased region" description="Low complexity" evidence="27">
    <location>
        <begin position="389"/>
        <end position="400"/>
    </location>
</feature>
<dbReference type="Pfam" id="PF07727">
    <property type="entry name" value="RVT_2"/>
    <property type="match status" value="1"/>
</dbReference>
<keyword evidence="20" id="KW-0917">Virion maturation</keyword>
<dbReference type="SUPFAM" id="SSF57756">
    <property type="entry name" value="Retrovirus zinc finger-like domains"/>
    <property type="match status" value="1"/>
</dbReference>
<dbReference type="EMBL" id="LUEZ02000053">
    <property type="protein sequence ID" value="RDB21868.1"/>
    <property type="molecule type" value="Genomic_DNA"/>
</dbReference>
<dbReference type="Pfam" id="PF14223">
    <property type="entry name" value="Retrotran_gag_2"/>
    <property type="match status" value="1"/>
</dbReference>
<comment type="function">
    <text evidence="1">The aspartyl protease (PR) mediates the proteolytic cleavages of the Gag and Gag-Pol polyproteins after assembly of the VLP.</text>
</comment>
<dbReference type="Pfam" id="PF22936">
    <property type="entry name" value="Pol_BBD"/>
    <property type="match status" value="1"/>
</dbReference>
<dbReference type="GO" id="GO:0004190">
    <property type="term" value="F:aspartic-type endopeptidase activity"/>
    <property type="evidence" value="ECO:0007669"/>
    <property type="project" value="UniProtKB-KW"/>
</dbReference>
<keyword evidence="16" id="KW-0229">DNA integration</keyword>
<keyword evidence="2" id="KW-0815">Transposition</keyword>
<sequence>MSSVKLGDDFLRIPKLDVSGSNWVIYKDRFMWSIDARGLLGHLTGVEIQPVDPIEDRDKERESPLVLTKVQKALDEEYKTKLKTWRQGEAIVKQQIAGTIPDSLFMKIRGLPKAQGIWEALSNDFQKKSRMVSVDLRRRLQDERCPEKGDVRAHFAKLRTMREDLAAMGHPPSDEDFYAIILGSLPPSFDAYISAVNATSSVLGTTLSPDELMSTVTEEYERRVLKTKGGKKEENVAFNADSSRGRGRGGGAGGSKRNIECFNCHKKGHMKADCWAPGGGKEGEGPKSKGKAKEKSDTAAAATSKSKKDEDQEAWMAVAESNVLAFMEEGAGVPAKLAGDDISAVDSTEEVDEAYLGDLNDLPDYPGSDPDIPPDSPIVDWNELFASRPNANAACPPEAEGTNDGMPDLRTVTDSSEDEESDDEDKSSWGDEMPPLQPVSDSDDDEEGNAPRASAYDWEDEPILDEIELVGLDDEAYTRTFGAAAISKDSGESLGSQLIDVELYDSGASRHMSGYRHRFINYETIPPKPITAADKRTFDAIGKGDMWIEVPNGEGPPSRVLLEDVLYAPTMGVMLVSISRIAIAGSAAMFHGHGCHVYNKNKKKIGVVPLKNGLYRVFTPRRETAASATEKPPVKMSIDELHRRLGHVAHETARSLVKKGLVHGVVLDESIPATTCGSCEWAKGSRKPIKRAREHPRASAVGVEIHSDVWGPAPTETIGHRLYYVSFTDDHSRHTKIYLLAHKSDVLEAYITYKAWLFTQYGVKIKILHSDRGGEYLSDEFKAHLAQKGTVRKLTVHDTPEYNGVAERLNRVILERVRAMLHESGLPKYLWGEAANHAVWLKNRTWTKALGDDKRTPHEILTTEVPILSKVPVWGSKVFVHDDSGTKLDARSKIGRWVGFDVGSDAHRVYWPEKQSVGVERSVKFSNEALTETAPLEGEWETVERPRSPNPVPKATIEEVPDEDMPHPATPPPADHLPNFEMPDPDMGRGRRIRKESDYLRRLREGEGQTSNRPSSPPIPVGIQEGSEVGDVADEWEMVAVEDVAMAAVTEGVEGLMPSYSEAKKRPDWPKWEEAIKVELENLKQNGTWELVERPAGVNVVDCKWVLRIKKNAAGEIEKYKARLVARGFTQIHGVDFYETYAPVARLASFRLLLAIAARNGWPVDSFDFDGAFLNSVLDDDEVVYLEQPAEYAEKDRKQYVLRLHKALYGLRQGAKNWYDALCVALADLGFRRSEADHGVFYKIEGEHIVILAIHVDDCMGVGSSAKLLQDVKEQLNKKYKLTDLGPASWLLGIKIRRNLKERTIALSQHSYIESIITRYNFNDLKPSAIPMDPNVQLSRAQCPTKLEDIARMRNVPYREAVGSLMYAAMGTRPDIAFATSTAAQFSDNPGWVHWEAVKRIFRYLLGTKDLELVYGAEQKGLEGFVDADGASQDHRRAISGYVFLVDGGAVSWSSKKQELVTLSTTEAEYVAAMHAAKEAMWLRRLIGELFRPLSEPTTLFSDSKSAIALTKDGHFHACTKHIDIRYHYIRYIIEAGSIKIIYCPTDDNTADTLTKALPSVKAKHFARAMGLMTV</sequence>
<dbReference type="GO" id="GO:0006310">
    <property type="term" value="P:DNA recombination"/>
    <property type="evidence" value="ECO:0007669"/>
    <property type="project" value="UniProtKB-KW"/>
</dbReference>
<evidence type="ECO:0000256" key="15">
    <source>
        <dbReference type="ARBA" id="ARBA00022884"/>
    </source>
</evidence>
<feature type="region of interest" description="Disordered" evidence="27">
    <location>
        <begin position="273"/>
        <end position="313"/>
    </location>
</feature>
<evidence type="ECO:0000256" key="19">
    <source>
        <dbReference type="ARBA" id="ARBA00023004"/>
    </source>
</evidence>
<keyword evidence="18" id="KW-0808">Transferase</keyword>
<feature type="region of interest" description="Disordered" evidence="27">
    <location>
        <begin position="933"/>
        <end position="1025"/>
    </location>
</feature>
<dbReference type="OrthoDB" id="7691805at2759"/>
<keyword evidence="7" id="KW-0540">Nuclease</keyword>
<evidence type="ECO:0000256" key="1">
    <source>
        <dbReference type="ARBA" id="ARBA00002180"/>
    </source>
</evidence>
<evidence type="ECO:0000256" key="7">
    <source>
        <dbReference type="ARBA" id="ARBA00022722"/>
    </source>
</evidence>
<keyword evidence="3" id="KW-1188">Viral release from host cell</keyword>
<dbReference type="InterPro" id="IPR012337">
    <property type="entry name" value="RNaseH-like_sf"/>
</dbReference>
<evidence type="ECO:0000256" key="8">
    <source>
        <dbReference type="ARBA" id="ARBA00022723"/>
    </source>
</evidence>
<evidence type="ECO:0000256" key="11">
    <source>
        <dbReference type="ARBA" id="ARBA00022759"/>
    </source>
</evidence>
<dbReference type="InterPro" id="IPR013103">
    <property type="entry name" value="RVT_2"/>
</dbReference>
<dbReference type="SUPFAM" id="SSF53098">
    <property type="entry name" value="Ribonuclease H-like"/>
    <property type="match status" value="1"/>
</dbReference>
<dbReference type="GO" id="GO:0005524">
    <property type="term" value="F:ATP binding"/>
    <property type="evidence" value="ECO:0007669"/>
    <property type="project" value="UniProtKB-KW"/>
</dbReference>
<organism evidence="31 32">
    <name type="scientific">Hypsizygus marmoreus</name>
    <name type="common">White beech mushroom</name>
    <name type="synonym">Agaricus marmoreus</name>
    <dbReference type="NCBI Taxonomy" id="39966"/>
    <lineage>
        <taxon>Eukaryota</taxon>
        <taxon>Fungi</taxon>
        <taxon>Dikarya</taxon>
        <taxon>Basidiomycota</taxon>
        <taxon>Agaricomycotina</taxon>
        <taxon>Agaricomycetes</taxon>
        <taxon>Agaricomycetidae</taxon>
        <taxon>Agaricales</taxon>
        <taxon>Tricholomatineae</taxon>
        <taxon>Lyophyllaceae</taxon>
        <taxon>Hypsizygus</taxon>
    </lineage>
</organism>
<comment type="caution">
    <text evidence="31">The sequence shown here is derived from an EMBL/GenBank/DDBJ whole genome shotgun (WGS) entry which is preliminary data.</text>
</comment>
<keyword evidence="14" id="KW-0460">Magnesium</keyword>
<evidence type="ECO:0000256" key="2">
    <source>
        <dbReference type="ARBA" id="ARBA00022578"/>
    </source>
</evidence>
<evidence type="ECO:0000256" key="18">
    <source>
        <dbReference type="ARBA" id="ARBA00022932"/>
    </source>
</evidence>
<keyword evidence="25" id="KW-0863">Zinc-finger</keyword>
<dbReference type="InParanoid" id="A0A369JJ40"/>
<evidence type="ECO:0000259" key="30">
    <source>
        <dbReference type="PROSITE" id="PS51007"/>
    </source>
</evidence>
<evidence type="ECO:0000256" key="6">
    <source>
        <dbReference type="ARBA" id="ARBA00022695"/>
    </source>
</evidence>
<dbReference type="InterPro" id="IPR009056">
    <property type="entry name" value="Cyt_c-like_dom"/>
</dbReference>
<evidence type="ECO:0000259" key="28">
    <source>
        <dbReference type="PROSITE" id="PS50158"/>
    </source>
</evidence>
<proteinExistence type="predicted"/>
<keyword evidence="12" id="KW-0378">Hydrolase</keyword>
<evidence type="ECO:0000256" key="16">
    <source>
        <dbReference type="ARBA" id="ARBA00022908"/>
    </source>
</evidence>
<evidence type="ECO:0000259" key="29">
    <source>
        <dbReference type="PROSITE" id="PS50994"/>
    </source>
</evidence>
<keyword evidence="19 26" id="KW-0408">Iron</keyword>
<dbReference type="GO" id="GO:0003723">
    <property type="term" value="F:RNA binding"/>
    <property type="evidence" value="ECO:0007669"/>
    <property type="project" value="UniProtKB-KW"/>
</dbReference>
<dbReference type="InterPro" id="IPR039537">
    <property type="entry name" value="Retrotran_Ty1/copia-like"/>
</dbReference>
<dbReference type="PANTHER" id="PTHR42648:SF11">
    <property type="entry name" value="TRANSPOSON TY4-P GAG-POL POLYPROTEIN"/>
    <property type="match status" value="1"/>
</dbReference>
<evidence type="ECO:0000256" key="25">
    <source>
        <dbReference type="PROSITE-ProRule" id="PRU00047"/>
    </source>
</evidence>
<keyword evidence="26" id="KW-0349">Heme</keyword>
<dbReference type="InterPro" id="IPR001584">
    <property type="entry name" value="Integrase_cat-core"/>
</dbReference>
<dbReference type="GO" id="GO:0005634">
    <property type="term" value="C:nucleus"/>
    <property type="evidence" value="ECO:0007669"/>
    <property type="project" value="UniProtKB-ARBA"/>
</dbReference>
<dbReference type="InterPro" id="IPR036875">
    <property type="entry name" value="Znf_CCHC_sf"/>
</dbReference>
<dbReference type="STRING" id="39966.A0A369JJ40"/>
<feature type="compositionally biased region" description="Basic and acidic residues" evidence="27">
    <location>
        <begin position="995"/>
        <end position="1007"/>
    </location>
</feature>